<evidence type="ECO:0000313" key="2">
    <source>
        <dbReference type="EMBL" id="MUM77649.1"/>
    </source>
</evidence>
<proteinExistence type="predicted"/>
<gene>
    <name evidence="2" type="ORF">GKC30_08390</name>
</gene>
<dbReference type="PANTHER" id="PTHR42741:SF3">
    <property type="entry name" value="NITROREDUCTASE FAMILY PROTEIN"/>
    <property type="match status" value="1"/>
</dbReference>
<dbReference type="InterPro" id="IPR020051">
    <property type="entry name" value="SagB-type_dehydrogenase"/>
</dbReference>
<sequence length="475" mass="50805">MASIAEYHALTAHRRGHITGRVPFQENRPAPFKRYADAPVARVAEAETPDVPLDRAAQNQPAQNPADLPAKLLACCGLAAGISQAHTLPSGRVFHLRTAPSAGALYPSELYVAVQDVIGIDDGVYHYSPLTHHLGRLRAGQPFARAGDGPMARFLVSSIFFRSAWKYGPRAYRYCLLDAGHLVQNLLLATAMHGLVGRPDYDFDDDAANAMLGVAPHLEGCLAMVHALGCDRTTPWADPPRPTLTDLPGHSRCAPRPDAPPELLDAHRATASFARCPLPRRPGPEGEFAPLPEPVVPASAASTIMARRSRRDFVPRQVAARDLIDILGLLGRPPEPDCAGVTTIGLLTGAESGLTPGRHTLHQTPPAVSLDAPGLFLSRSARVCLDQGWLENAALHLTLTADLDGLARHCGPRAYRYAHLEAGRLGQMTCLGATAKRMGVCGIGAFFDQEAATLLDLPQGHALLYLVAVGRVLTP</sequence>
<feature type="domain" description="Nitroreductase" evidence="1">
    <location>
        <begin position="97"/>
        <end position="224"/>
    </location>
</feature>
<organism evidence="2 3">
    <name type="scientific">Pseudodesulfovibrio alkaliphilus</name>
    <dbReference type="NCBI Taxonomy" id="2661613"/>
    <lineage>
        <taxon>Bacteria</taxon>
        <taxon>Pseudomonadati</taxon>
        <taxon>Thermodesulfobacteriota</taxon>
        <taxon>Desulfovibrionia</taxon>
        <taxon>Desulfovibrionales</taxon>
        <taxon>Desulfovibrionaceae</taxon>
    </lineage>
</organism>
<dbReference type="Proteomes" id="UP000461162">
    <property type="component" value="Unassembled WGS sequence"/>
</dbReference>
<dbReference type="AlphaFoldDB" id="A0A7K1KNI5"/>
<dbReference type="InterPro" id="IPR000415">
    <property type="entry name" value="Nitroreductase-like"/>
</dbReference>
<dbReference type="Gene3D" id="3.40.109.10">
    <property type="entry name" value="NADH Oxidase"/>
    <property type="match status" value="2"/>
</dbReference>
<dbReference type="RefSeq" id="WP_155933978.1">
    <property type="nucleotide sequence ID" value="NZ_WODC01000004.1"/>
</dbReference>
<comment type="caution">
    <text evidence="2">The sequence shown here is derived from an EMBL/GenBank/DDBJ whole genome shotgun (WGS) entry which is preliminary data.</text>
</comment>
<dbReference type="CDD" id="cd02142">
    <property type="entry name" value="McbC_SagB-like_oxidoreductase"/>
    <property type="match status" value="1"/>
</dbReference>
<evidence type="ECO:0000259" key="1">
    <source>
        <dbReference type="Pfam" id="PF00881"/>
    </source>
</evidence>
<dbReference type="NCBIfam" id="TIGR03605">
    <property type="entry name" value="antibiot_sagB"/>
    <property type="match status" value="1"/>
</dbReference>
<feature type="domain" description="Nitroreductase" evidence="1">
    <location>
        <begin position="382"/>
        <end position="471"/>
    </location>
</feature>
<dbReference type="EMBL" id="WODC01000004">
    <property type="protein sequence ID" value="MUM77649.1"/>
    <property type="molecule type" value="Genomic_DNA"/>
</dbReference>
<evidence type="ECO:0000313" key="3">
    <source>
        <dbReference type="Proteomes" id="UP000461162"/>
    </source>
</evidence>
<keyword evidence="3" id="KW-1185">Reference proteome</keyword>
<accession>A0A7K1KNI5</accession>
<dbReference type="Pfam" id="PF00881">
    <property type="entry name" value="Nitroreductase"/>
    <property type="match status" value="2"/>
</dbReference>
<dbReference type="InterPro" id="IPR029479">
    <property type="entry name" value="Nitroreductase"/>
</dbReference>
<dbReference type="GO" id="GO:0016491">
    <property type="term" value="F:oxidoreductase activity"/>
    <property type="evidence" value="ECO:0007669"/>
    <property type="project" value="InterPro"/>
</dbReference>
<protein>
    <submittedName>
        <fullName evidence="2">SagB/ThcOx family dehydrogenase</fullName>
    </submittedName>
</protein>
<name>A0A7K1KNI5_9BACT</name>
<dbReference type="PANTHER" id="PTHR42741">
    <property type="entry name" value="NITROREDUCTASE FAMILY PROTEIN"/>
    <property type="match status" value="1"/>
</dbReference>
<dbReference type="SUPFAM" id="SSF55469">
    <property type="entry name" value="FMN-dependent nitroreductase-like"/>
    <property type="match status" value="2"/>
</dbReference>
<reference evidence="2 3" key="1">
    <citation type="submission" date="2019-11" db="EMBL/GenBank/DDBJ databases">
        <title>Pseudodesulfovibrio alkaliphilus, sp. nov., an alkaliphilic sulfate-reducing bacteria from mud volcano of Taman peninsula, Russia.</title>
        <authorList>
            <person name="Frolova A."/>
            <person name="Merkel A.Y."/>
            <person name="Slobodkin A.I."/>
        </authorList>
    </citation>
    <scope>NUCLEOTIDE SEQUENCE [LARGE SCALE GENOMIC DNA]</scope>
    <source>
        <strain evidence="2 3">F-1</strain>
    </source>
</reference>